<evidence type="ECO:0000313" key="2">
    <source>
        <dbReference type="Proteomes" id="UP000663834"/>
    </source>
</evidence>
<dbReference type="OrthoDB" id="10007143at2759"/>
<dbReference type="EMBL" id="CAJNOW010017103">
    <property type="protein sequence ID" value="CAF1654711.1"/>
    <property type="molecule type" value="Genomic_DNA"/>
</dbReference>
<proteinExistence type="predicted"/>
<name>A0A816EVC4_9BILA</name>
<sequence length="347" mass="40547">MTENTVVELNQDVGCYLLRFIDGIDAINFIEAVNDSRQFRSIAKTSDYHFIQMIKVFCGHSRILLPRAPFEDCTNEYEIDDEQFILLSKRYYDTIEPSIRLCIHPCFSTEGFTKLCEVYQTSLFSCYSRLLPLNTVCYNYNADFGLFDYEWYGHTIGAERLLNDYEKRCSEDLCNEIKVERIPGTPEYNVFLPCHVRLKFTWAAIGNSKNPLSHILHSFDMDICQIAFTGDKIVSTFPFLQALATKSFIVYSLHARSPKHLCTRIAKYCNRGFNLLEAVNFDGEFDSLMEQEEIPLYRVEHLTYIDDDGEIQFATKEFHRSFINNVDTFRLQEKFMHMVCPQLLQYA</sequence>
<organism evidence="1 2">
    <name type="scientific">Rotaria magnacalcarata</name>
    <dbReference type="NCBI Taxonomy" id="392030"/>
    <lineage>
        <taxon>Eukaryota</taxon>
        <taxon>Metazoa</taxon>
        <taxon>Spiralia</taxon>
        <taxon>Gnathifera</taxon>
        <taxon>Rotifera</taxon>
        <taxon>Eurotatoria</taxon>
        <taxon>Bdelloidea</taxon>
        <taxon>Philodinida</taxon>
        <taxon>Philodinidae</taxon>
        <taxon>Rotaria</taxon>
    </lineage>
</organism>
<evidence type="ECO:0000313" key="1">
    <source>
        <dbReference type="EMBL" id="CAF1654711.1"/>
    </source>
</evidence>
<dbReference type="AlphaFoldDB" id="A0A816EVC4"/>
<gene>
    <name evidence="1" type="ORF">KQP761_LOCUS30705</name>
</gene>
<reference evidence="1" key="1">
    <citation type="submission" date="2021-02" db="EMBL/GenBank/DDBJ databases">
        <authorList>
            <person name="Nowell W R."/>
        </authorList>
    </citation>
    <scope>NUCLEOTIDE SEQUENCE</scope>
</reference>
<protein>
    <submittedName>
        <fullName evidence="1">Uncharacterized protein</fullName>
    </submittedName>
</protein>
<comment type="caution">
    <text evidence="1">The sequence shown here is derived from an EMBL/GenBank/DDBJ whole genome shotgun (WGS) entry which is preliminary data.</text>
</comment>
<dbReference type="Proteomes" id="UP000663834">
    <property type="component" value="Unassembled WGS sequence"/>
</dbReference>
<accession>A0A816EVC4</accession>